<comment type="cofactor">
    <cofactor evidence="10">
        <name>Zn(2+)</name>
        <dbReference type="ChEBI" id="CHEBI:29105"/>
    </cofactor>
    <text evidence="10">Binds 1 zinc ion per subunit.</text>
</comment>
<comment type="subunit">
    <text evidence="10">Homotetramer.</text>
</comment>
<dbReference type="GO" id="GO:0008968">
    <property type="term" value="F:D-sedoheptulose 7-phosphate isomerase activity"/>
    <property type="evidence" value="ECO:0007669"/>
    <property type="project" value="UniProtKB-UniRule"/>
</dbReference>
<dbReference type="HAMAP" id="MF_00067">
    <property type="entry name" value="GmhA"/>
    <property type="match status" value="1"/>
</dbReference>
<protein>
    <recommendedName>
        <fullName evidence="10">Phosphoheptose isomerase</fullName>
        <ecNumber evidence="10">5.3.1.28</ecNumber>
    </recommendedName>
    <alternativeName>
        <fullName evidence="10">Sedoheptulose 7-phosphate isomerase</fullName>
    </alternativeName>
</protein>
<reference evidence="12 13" key="1">
    <citation type="submission" date="2015-03" db="EMBL/GenBank/DDBJ databases">
        <title>Genome sequencing of Methylobacterium tarhaniae DSM 25844.</title>
        <authorList>
            <person name="Chaudhry V."/>
            <person name="Patil P.B."/>
        </authorList>
    </citation>
    <scope>NUCLEOTIDE SEQUENCE [LARGE SCALE GENOMIC DNA]</scope>
    <source>
        <strain evidence="12 13">DSM 25844</strain>
    </source>
</reference>
<feature type="binding site" evidence="10">
    <location>
        <position position="177"/>
    </location>
    <ligand>
        <name>Zn(2+)</name>
        <dbReference type="ChEBI" id="CHEBI:29105"/>
    </ligand>
</feature>
<keyword evidence="6 10" id="KW-0479">Metal-binding</keyword>
<gene>
    <name evidence="10" type="primary">gmhA</name>
    <name evidence="12" type="ORF">VQ03_09865</name>
</gene>
<evidence type="ECO:0000313" key="13">
    <source>
        <dbReference type="Proteomes" id="UP000036449"/>
    </source>
</evidence>
<keyword evidence="13" id="KW-1185">Reference proteome</keyword>
<dbReference type="InterPro" id="IPR004515">
    <property type="entry name" value="Phosphoheptose_Isoase"/>
</dbReference>
<dbReference type="GO" id="GO:0097367">
    <property type="term" value="F:carbohydrate derivative binding"/>
    <property type="evidence" value="ECO:0007669"/>
    <property type="project" value="InterPro"/>
</dbReference>
<keyword evidence="9 10" id="KW-0119">Carbohydrate metabolism</keyword>
<dbReference type="PANTHER" id="PTHR30390">
    <property type="entry name" value="SEDOHEPTULOSE 7-PHOSPHATE ISOMERASE / DNAA INITIATOR-ASSOCIATING FACTOR FOR REPLICATION INITIATION"/>
    <property type="match status" value="1"/>
</dbReference>
<dbReference type="Pfam" id="PF13580">
    <property type="entry name" value="SIS_2"/>
    <property type="match status" value="1"/>
</dbReference>
<name>A0A0J6TAJ8_9HYPH</name>
<dbReference type="PATRIC" id="fig|1187852.3.peg.5798"/>
<dbReference type="InterPro" id="IPR035461">
    <property type="entry name" value="GmhA/DiaA"/>
</dbReference>
<comment type="function">
    <text evidence="2 10">Catalyzes the isomerization of sedoheptulose 7-phosphate in D-glycero-D-manno-heptose 7-phosphate.</text>
</comment>
<organism evidence="12 13">
    <name type="scientific">Methylobacterium tarhaniae</name>
    <dbReference type="NCBI Taxonomy" id="1187852"/>
    <lineage>
        <taxon>Bacteria</taxon>
        <taxon>Pseudomonadati</taxon>
        <taxon>Pseudomonadota</taxon>
        <taxon>Alphaproteobacteria</taxon>
        <taxon>Hyphomicrobiales</taxon>
        <taxon>Methylobacteriaceae</taxon>
        <taxon>Methylobacterium</taxon>
    </lineage>
</organism>
<feature type="domain" description="SIS" evidence="11">
    <location>
        <begin position="42"/>
        <end position="201"/>
    </location>
</feature>
<dbReference type="EMBL" id="LABZ01000060">
    <property type="protein sequence ID" value="KMO42907.1"/>
    <property type="molecule type" value="Genomic_DNA"/>
</dbReference>
<dbReference type="PANTHER" id="PTHR30390:SF6">
    <property type="entry name" value="DNAA INITIATOR-ASSOCIATING PROTEIN DIAA"/>
    <property type="match status" value="1"/>
</dbReference>
<evidence type="ECO:0000313" key="12">
    <source>
        <dbReference type="EMBL" id="KMO42907.1"/>
    </source>
</evidence>
<evidence type="ECO:0000256" key="6">
    <source>
        <dbReference type="ARBA" id="ARBA00022723"/>
    </source>
</evidence>
<dbReference type="OrthoDB" id="9810929at2"/>
<dbReference type="Gene3D" id="3.40.50.10490">
    <property type="entry name" value="Glucose-6-phosphate isomerase like protein, domain 1"/>
    <property type="match status" value="1"/>
</dbReference>
<dbReference type="EC" id="5.3.1.28" evidence="10"/>
<evidence type="ECO:0000256" key="5">
    <source>
        <dbReference type="ARBA" id="ARBA00022490"/>
    </source>
</evidence>
<keyword evidence="5 10" id="KW-0963">Cytoplasm</keyword>
<evidence type="ECO:0000256" key="10">
    <source>
        <dbReference type="HAMAP-Rule" id="MF_00067"/>
    </source>
</evidence>
<comment type="similarity">
    <text evidence="4 10">Belongs to the SIS family. GmhA subfamily.</text>
</comment>
<dbReference type="InterPro" id="IPR050099">
    <property type="entry name" value="SIS_GmhA/DiaA_subfam"/>
</dbReference>
<feature type="binding site" evidence="10">
    <location>
        <position position="66"/>
    </location>
    <ligand>
        <name>Zn(2+)</name>
        <dbReference type="ChEBI" id="CHEBI:29105"/>
    </ligand>
</feature>
<dbReference type="CDD" id="cd05006">
    <property type="entry name" value="SIS_GmhA"/>
    <property type="match status" value="1"/>
</dbReference>
<keyword evidence="8 10" id="KW-0413">Isomerase</keyword>
<dbReference type="UniPathway" id="UPA00041">
    <property type="reaction ID" value="UER00436"/>
</dbReference>
<dbReference type="SUPFAM" id="SSF53697">
    <property type="entry name" value="SIS domain"/>
    <property type="match status" value="1"/>
</dbReference>
<feature type="binding site" evidence="10">
    <location>
        <position position="70"/>
    </location>
    <ligand>
        <name>Zn(2+)</name>
        <dbReference type="ChEBI" id="CHEBI:29105"/>
    </ligand>
</feature>
<feature type="binding site" evidence="10">
    <location>
        <position position="70"/>
    </location>
    <ligand>
        <name>substrate</name>
    </ligand>
</feature>
<feature type="binding site" evidence="10">
    <location>
        <begin position="57"/>
        <end position="59"/>
    </location>
    <ligand>
        <name>substrate</name>
    </ligand>
</feature>
<dbReference type="GO" id="GO:2001061">
    <property type="term" value="P:D-glycero-D-manno-heptose 7-phosphate biosynthetic process"/>
    <property type="evidence" value="ECO:0007669"/>
    <property type="project" value="UniProtKB-UniPathway"/>
</dbReference>
<comment type="miscellaneous">
    <text evidence="10">The reaction produces a racemic mixture of D-glycero-alpha-D-manno-heptose 7-phosphate and D-glycero-beta-D-manno-heptose 7-phosphate.</text>
</comment>
<feature type="binding site" evidence="10">
    <location>
        <position position="130"/>
    </location>
    <ligand>
        <name>substrate</name>
    </ligand>
</feature>
<feature type="binding site" evidence="10">
    <location>
        <begin position="125"/>
        <end position="127"/>
    </location>
    <ligand>
        <name>substrate</name>
    </ligand>
</feature>
<dbReference type="Proteomes" id="UP000036449">
    <property type="component" value="Unassembled WGS sequence"/>
</dbReference>
<keyword evidence="7 10" id="KW-0862">Zinc</keyword>
<comment type="subcellular location">
    <subcellularLocation>
        <location evidence="3 10">Cytoplasm</location>
    </subcellularLocation>
</comment>
<dbReference type="AlphaFoldDB" id="A0A0J6TAJ8"/>
<feature type="binding site" evidence="10">
    <location>
        <position position="185"/>
    </location>
    <ligand>
        <name>Zn(2+)</name>
        <dbReference type="ChEBI" id="CHEBI:29105"/>
    </ligand>
</feature>
<dbReference type="RefSeq" id="WP_048450698.1">
    <property type="nucleotide sequence ID" value="NZ_LABZ01000060.1"/>
</dbReference>
<evidence type="ECO:0000259" key="11">
    <source>
        <dbReference type="PROSITE" id="PS51464"/>
    </source>
</evidence>
<dbReference type="GO" id="GO:0005975">
    <property type="term" value="P:carbohydrate metabolic process"/>
    <property type="evidence" value="ECO:0007669"/>
    <property type="project" value="UniProtKB-UniRule"/>
</dbReference>
<evidence type="ECO:0000256" key="9">
    <source>
        <dbReference type="ARBA" id="ARBA00023277"/>
    </source>
</evidence>
<comment type="pathway">
    <text evidence="10">Carbohydrate biosynthesis; D-glycero-D-manno-heptose 7-phosphate biosynthesis; D-glycero-alpha-D-manno-heptose 7-phosphate and D-glycero-beta-D-manno-heptose 7-phosphate from sedoheptulose 7-phosphate: step 1/1.</text>
</comment>
<evidence type="ECO:0000256" key="8">
    <source>
        <dbReference type="ARBA" id="ARBA00023235"/>
    </source>
</evidence>
<comment type="caution">
    <text evidence="12">The sequence shown here is derived from an EMBL/GenBank/DDBJ whole genome shotgun (WGS) entry which is preliminary data.</text>
</comment>
<proteinExistence type="inferred from homology"/>
<evidence type="ECO:0000256" key="3">
    <source>
        <dbReference type="ARBA" id="ARBA00004496"/>
    </source>
</evidence>
<evidence type="ECO:0000256" key="2">
    <source>
        <dbReference type="ARBA" id="ARBA00003172"/>
    </source>
</evidence>
<accession>A0A0J6TAJ8</accession>
<dbReference type="GO" id="GO:0008270">
    <property type="term" value="F:zinc ion binding"/>
    <property type="evidence" value="ECO:0007669"/>
    <property type="project" value="UniProtKB-UniRule"/>
</dbReference>
<feature type="binding site" evidence="10">
    <location>
        <position position="177"/>
    </location>
    <ligand>
        <name>substrate</name>
    </ligand>
</feature>
<dbReference type="InterPro" id="IPR001347">
    <property type="entry name" value="SIS_dom"/>
</dbReference>
<dbReference type="GO" id="GO:0005737">
    <property type="term" value="C:cytoplasm"/>
    <property type="evidence" value="ECO:0007669"/>
    <property type="project" value="UniProtKB-SubCell"/>
</dbReference>
<evidence type="ECO:0000256" key="4">
    <source>
        <dbReference type="ARBA" id="ARBA00009894"/>
    </source>
</evidence>
<dbReference type="InterPro" id="IPR046348">
    <property type="entry name" value="SIS_dom_sf"/>
</dbReference>
<feature type="binding site" evidence="10">
    <location>
        <begin position="99"/>
        <end position="100"/>
    </location>
    <ligand>
        <name>substrate</name>
    </ligand>
</feature>
<dbReference type="PROSITE" id="PS51464">
    <property type="entry name" value="SIS"/>
    <property type="match status" value="1"/>
</dbReference>
<comment type="catalytic activity">
    <reaction evidence="1 10">
        <text>2 D-sedoheptulose 7-phosphate = D-glycero-alpha-D-manno-heptose 7-phosphate + D-glycero-beta-D-manno-heptose 7-phosphate</text>
        <dbReference type="Rhea" id="RHEA:27489"/>
        <dbReference type="ChEBI" id="CHEBI:57483"/>
        <dbReference type="ChEBI" id="CHEBI:60203"/>
        <dbReference type="ChEBI" id="CHEBI:60204"/>
        <dbReference type="EC" id="5.3.1.28"/>
    </reaction>
</comment>
<evidence type="ECO:0000256" key="1">
    <source>
        <dbReference type="ARBA" id="ARBA00000348"/>
    </source>
</evidence>
<evidence type="ECO:0000256" key="7">
    <source>
        <dbReference type="ARBA" id="ARBA00022833"/>
    </source>
</evidence>
<sequence>MPTIHPPSPETPFESGFAAHLAVATRSAQLLGSPMAAVTAACLRALRGGGKLLLFGNGGSAADAQHIASELTIGFGRRRGGIAALALTTDASALTAAGNDLGFDEIFARQIEALGRPGDVAVGLTTSGRSPNVIAGLRTARRAGLATIGFTGEAGTELRALCDVVVAVPSCETPRIQEVHLLLGHILCEVIAQELDDDRAR</sequence>